<keyword evidence="2" id="KW-0255">Endonuclease</keyword>
<reference evidence="2" key="1">
    <citation type="journal article" date="2014" name="Int. J. Syst. Evol. Microbiol.">
        <title>Complete genome sequence of Corynebacterium casei LMG S-19264T (=DSM 44701T), isolated from a smear-ripened cheese.</title>
        <authorList>
            <consortium name="US DOE Joint Genome Institute (JGI-PGF)"/>
            <person name="Walter F."/>
            <person name="Albersmeier A."/>
            <person name="Kalinowski J."/>
            <person name="Ruckert C."/>
        </authorList>
    </citation>
    <scope>NUCLEOTIDE SEQUENCE</scope>
    <source>
        <strain evidence="2">CGMCC 1.15958</strain>
    </source>
</reference>
<evidence type="ECO:0000313" key="3">
    <source>
        <dbReference type="Proteomes" id="UP000609064"/>
    </source>
</evidence>
<dbReference type="InterPro" id="IPR008538">
    <property type="entry name" value="Uma2"/>
</dbReference>
<dbReference type="PANTHER" id="PTHR34107">
    <property type="entry name" value="SLL0198 PROTEIN-RELATED"/>
    <property type="match status" value="1"/>
</dbReference>
<feature type="domain" description="Putative restriction endonuclease" evidence="1">
    <location>
        <begin position="25"/>
        <end position="179"/>
    </location>
</feature>
<dbReference type="GO" id="GO:0004519">
    <property type="term" value="F:endonuclease activity"/>
    <property type="evidence" value="ECO:0007669"/>
    <property type="project" value="UniProtKB-KW"/>
</dbReference>
<protein>
    <submittedName>
        <fullName evidence="2">Restriction endonuclease</fullName>
    </submittedName>
</protein>
<comment type="caution">
    <text evidence="2">The sequence shown here is derived from an EMBL/GenBank/DDBJ whole genome shotgun (WGS) entry which is preliminary data.</text>
</comment>
<reference evidence="2" key="2">
    <citation type="submission" date="2020-09" db="EMBL/GenBank/DDBJ databases">
        <authorList>
            <person name="Sun Q."/>
            <person name="Zhou Y."/>
        </authorList>
    </citation>
    <scope>NUCLEOTIDE SEQUENCE</scope>
    <source>
        <strain evidence="2">CGMCC 1.15958</strain>
    </source>
</reference>
<dbReference type="CDD" id="cd06260">
    <property type="entry name" value="DUF820-like"/>
    <property type="match status" value="1"/>
</dbReference>
<accession>A0A917DVD3</accession>
<gene>
    <name evidence="2" type="ORF">GCM10011514_40470</name>
</gene>
<dbReference type="Gene3D" id="3.90.1570.10">
    <property type="entry name" value="tt1808, chain A"/>
    <property type="match status" value="1"/>
</dbReference>
<dbReference type="PANTHER" id="PTHR34107:SF4">
    <property type="entry name" value="SLL1222 PROTEIN"/>
    <property type="match status" value="1"/>
</dbReference>
<dbReference type="Pfam" id="PF05685">
    <property type="entry name" value="Uma2"/>
    <property type="match status" value="1"/>
</dbReference>
<evidence type="ECO:0000313" key="2">
    <source>
        <dbReference type="EMBL" id="GGD72282.1"/>
    </source>
</evidence>
<dbReference type="Proteomes" id="UP000609064">
    <property type="component" value="Unassembled WGS sequence"/>
</dbReference>
<sequence length="184" mass="21118">MTKNQKIMELLASIETKNLQDWDLVQIINGEEIMSPSPISRHQIILSELNDIFKAFAKKNKLGKILISPLDVIFEEGINRVQPDLIYISDENKGIIKDWIRGVPDLLVEVVSKGSFYIDTVDKKEIYQKYGVKEYWIVFPEYDTIEVFSLENDGYKIFSKGTDDEIVKSKLLEGLEVKVSDITA</sequence>
<proteinExistence type="predicted"/>
<dbReference type="SUPFAM" id="SSF52980">
    <property type="entry name" value="Restriction endonuclease-like"/>
    <property type="match status" value="1"/>
</dbReference>
<dbReference type="InterPro" id="IPR012296">
    <property type="entry name" value="Nuclease_put_TT1808"/>
</dbReference>
<keyword evidence="3" id="KW-1185">Reference proteome</keyword>
<dbReference type="InterPro" id="IPR011335">
    <property type="entry name" value="Restrct_endonuc-II-like"/>
</dbReference>
<evidence type="ECO:0000259" key="1">
    <source>
        <dbReference type="Pfam" id="PF05685"/>
    </source>
</evidence>
<name>A0A917DVD3_9BACT</name>
<organism evidence="2 3">
    <name type="scientific">Emticicia aquatilis</name>
    <dbReference type="NCBI Taxonomy" id="1537369"/>
    <lineage>
        <taxon>Bacteria</taxon>
        <taxon>Pseudomonadati</taxon>
        <taxon>Bacteroidota</taxon>
        <taxon>Cytophagia</taxon>
        <taxon>Cytophagales</taxon>
        <taxon>Leadbetterellaceae</taxon>
        <taxon>Emticicia</taxon>
    </lineage>
</organism>
<keyword evidence="2" id="KW-0540">Nuclease</keyword>
<dbReference type="EMBL" id="BMKK01000009">
    <property type="protein sequence ID" value="GGD72282.1"/>
    <property type="molecule type" value="Genomic_DNA"/>
</dbReference>
<keyword evidence="2" id="KW-0378">Hydrolase</keyword>
<dbReference type="AlphaFoldDB" id="A0A917DVD3"/>